<dbReference type="AlphaFoldDB" id="A0A0G0ZZP3"/>
<feature type="transmembrane region" description="Helical" evidence="1">
    <location>
        <begin position="88"/>
        <end position="109"/>
    </location>
</feature>
<keyword evidence="1" id="KW-0472">Membrane</keyword>
<evidence type="ECO:0000256" key="1">
    <source>
        <dbReference type="SAM" id="Phobius"/>
    </source>
</evidence>
<evidence type="ECO:0008006" key="4">
    <source>
        <dbReference type="Google" id="ProtNLM"/>
    </source>
</evidence>
<sequence length="115" mass="12860">MWLLKWLISSLAIMLIGWLIPGVGIASWWTALWLVVLLGLINITLKPLLIVLTLPINLLTLGLFTFVINAVLIMFASSIVKGFSISGFLTALVFSLILSLFNYIISILFRNRKEV</sequence>
<dbReference type="Pfam" id="PF04020">
    <property type="entry name" value="Phage_holin_4_2"/>
    <property type="match status" value="1"/>
</dbReference>
<keyword evidence="1" id="KW-0812">Transmembrane</keyword>
<protein>
    <recommendedName>
        <fullName evidence="4">Integral membrane protein</fullName>
    </recommendedName>
</protein>
<gene>
    <name evidence="2" type="ORF">UV20_C0040G0013</name>
</gene>
<dbReference type="PANTHER" id="PTHR37309:SF1">
    <property type="entry name" value="SLR0284 PROTEIN"/>
    <property type="match status" value="1"/>
</dbReference>
<dbReference type="Proteomes" id="UP000034837">
    <property type="component" value="Unassembled WGS sequence"/>
</dbReference>
<proteinExistence type="predicted"/>
<feature type="transmembrane region" description="Helical" evidence="1">
    <location>
        <begin position="48"/>
        <end position="76"/>
    </location>
</feature>
<name>A0A0G0ZZP3_9BACT</name>
<evidence type="ECO:0000313" key="3">
    <source>
        <dbReference type="Proteomes" id="UP000034837"/>
    </source>
</evidence>
<organism evidence="2 3">
    <name type="scientific">Candidatus Magasanikbacteria bacterium GW2011_GWA2_42_32</name>
    <dbReference type="NCBI Taxonomy" id="1619039"/>
    <lineage>
        <taxon>Bacteria</taxon>
        <taxon>Candidatus Magasanikiibacteriota</taxon>
    </lineage>
</organism>
<comment type="caution">
    <text evidence="2">The sequence shown here is derived from an EMBL/GenBank/DDBJ whole genome shotgun (WGS) entry which is preliminary data.</text>
</comment>
<dbReference type="InterPro" id="IPR007165">
    <property type="entry name" value="Phage_holin_4_2"/>
</dbReference>
<evidence type="ECO:0000313" key="2">
    <source>
        <dbReference type="EMBL" id="KKS54142.1"/>
    </source>
</evidence>
<keyword evidence="1" id="KW-1133">Transmembrane helix</keyword>
<dbReference type="EMBL" id="LCDO01000040">
    <property type="protein sequence ID" value="KKS54142.1"/>
    <property type="molecule type" value="Genomic_DNA"/>
</dbReference>
<dbReference type="PANTHER" id="PTHR37309">
    <property type="entry name" value="SLR0284 PROTEIN"/>
    <property type="match status" value="1"/>
</dbReference>
<reference evidence="2 3" key="1">
    <citation type="journal article" date="2015" name="Nature">
        <title>rRNA introns, odd ribosomes, and small enigmatic genomes across a large radiation of phyla.</title>
        <authorList>
            <person name="Brown C.T."/>
            <person name="Hug L.A."/>
            <person name="Thomas B.C."/>
            <person name="Sharon I."/>
            <person name="Castelle C.J."/>
            <person name="Singh A."/>
            <person name="Wilkins M.J."/>
            <person name="Williams K.H."/>
            <person name="Banfield J.F."/>
        </authorList>
    </citation>
    <scope>NUCLEOTIDE SEQUENCE [LARGE SCALE GENOMIC DNA]</scope>
</reference>
<feature type="transmembrane region" description="Helical" evidence="1">
    <location>
        <begin position="6"/>
        <end position="36"/>
    </location>
</feature>
<accession>A0A0G0ZZP3</accession>